<feature type="transmembrane region" description="Helical" evidence="7">
    <location>
        <begin position="154"/>
        <end position="173"/>
    </location>
</feature>
<feature type="transmembrane region" description="Helical" evidence="7">
    <location>
        <begin position="241"/>
        <end position="259"/>
    </location>
</feature>
<comment type="similarity">
    <text evidence="2">Belongs to the EamA transporter family.</text>
</comment>
<feature type="transmembrane region" description="Helical" evidence="7">
    <location>
        <begin position="40"/>
        <end position="59"/>
    </location>
</feature>
<evidence type="ECO:0000259" key="8">
    <source>
        <dbReference type="Pfam" id="PF00892"/>
    </source>
</evidence>
<keyword evidence="6 7" id="KW-0472">Membrane</keyword>
<keyword evidence="4 7" id="KW-0812">Transmembrane</keyword>
<dbReference type="EMBL" id="JARUJP010000009">
    <property type="protein sequence ID" value="MDW8801437.1"/>
    <property type="molecule type" value="Genomic_DNA"/>
</dbReference>
<protein>
    <submittedName>
        <fullName evidence="9">DMT family transporter</fullName>
    </submittedName>
</protein>
<evidence type="ECO:0000256" key="6">
    <source>
        <dbReference type="ARBA" id="ARBA00023136"/>
    </source>
</evidence>
<dbReference type="InterPro" id="IPR051258">
    <property type="entry name" value="Diverse_Substrate_Transporter"/>
</dbReference>
<dbReference type="PANTHER" id="PTHR42920">
    <property type="entry name" value="OS03G0707200 PROTEIN-RELATED"/>
    <property type="match status" value="1"/>
</dbReference>
<feature type="transmembrane region" description="Helical" evidence="7">
    <location>
        <begin position="71"/>
        <end position="93"/>
    </location>
</feature>
<dbReference type="PANTHER" id="PTHR42920:SF5">
    <property type="entry name" value="EAMA DOMAIN-CONTAINING PROTEIN"/>
    <property type="match status" value="1"/>
</dbReference>
<accession>A0ABU4JTF4</accession>
<evidence type="ECO:0000256" key="2">
    <source>
        <dbReference type="ARBA" id="ARBA00007362"/>
    </source>
</evidence>
<feature type="transmembrane region" description="Helical" evidence="7">
    <location>
        <begin position="180"/>
        <end position="199"/>
    </location>
</feature>
<feature type="transmembrane region" description="Helical" evidence="7">
    <location>
        <begin position="265"/>
        <end position="283"/>
    </location>
</feature>
<sequence length="306" mass="33550">MQALTKDKALMADIALLIVAIIWGGGFIAGKIALFTMTPFYLLSFRFLCSGLLLGIIFFKKMKTIDRKSVISGIILGLSLYIGQTLQTIGLKYTTAGKQAFLLASYTIIVPFISWIIVKKKPDIYSFFAGLLTLIGIGLLSLQGGLSISYGDSLSLMFAVVFAFQIVLIGIYVKNINPIHLTTVQLLIAGTLTLISALIFEPSIKSVTTDAVLSIGYLVIFNTTIAFLVQNIAQKYTSDTHASIIISLESVFGFLLSIVLMKEVVTLRMIVGCILIFTAVIVSKTKNRIFNFKHLFKKIHSPSINE</sequence>
<evidence type="ECO:0000313" key="9">
    <source>
        <dbReference type="EMBL" id="MDW8801437.1"/>
    </source>
</evidence>
<feature type="transmembrane region" description="Helical" evidence="7">
    <location>
        <begin position="12"/>
        <end position="34"/>
    </location>
</feature>
<comment type="subcellular location">
    <subcellularLocation>
        <location evidence="1">Cell membrane</location>
        <topology evidence="1">Multi-pass membrane protein</topology>
    </subcellularLocation>
</comment>
<name>A0ABU4JTF4_9CLOT</name>
<feature type="transmembrane region" description="Helical" evidence="7">
    <location>
        <begin position="99"/>
        <end position="117"/>
    </location>
</feature>
<dbReference type="InterPro" id="IPR000620">
    <property type="entry name" value="EamA_dom"/>
</dbReference>
<dbReference type="RefSeq" id="WP_318798017.1">
    <property type="nucleotide sequence ID" value="NZ_JARUJP010000009.1"/>
</dbReference>
<organism evidence="9 10">
    <name type="scientific">Clostridium tanneri</name>
    <dbReference type="NCBI Taxonomy" id="3037988"/>
    <lineage>
        <taxon>Bacteria</taxon>
        <taxon>Bacillati</taxon>
        <taxon>Bacillota</taxon>
        <taxon>Clostridia</taxon>
        <taxon>Eubacteriales</taxon>
        <taxon>Clostridiaceae</taxon>
        <taxon>Clostridium</taxon>
    </lineage>
</organism>
<feature type="domain" description="EamA" evidence="8">
    <location>
        <begin position="151"/>
        <end position="282"/>
    </location>
</feature>
<dbReference type="SUPFAM" id="SSF103481">
    <property type="entry name" value="Multidrug resistance efflux transporter EmrE"/>
    <property type="match status" value="2"/>
</dbReference>
<dbReference type="Pfam" id="PF00892">
    <property type="entry name" value="EamA"/>
    <property type="match status" value="2"/>
</dbReference>
<evidence type="ECO:0000256" key="3">
    <source>
        <dbReference type="ARBA" id="ARBA00022475"/>
    </source>
</evidence>
<feature type="transmembrane region" description="Helical" evidence="7">
    <location>
        <begin position="124"/>
        <end position="142"/>
    </location>
</feature>
<keyword evidence="10" id="KW-1185">Reference proteome</keyword>
<keyword evidence="3" id="KW-1003">Cell membrane</keyword>
<comment type="caution">
    <text evidence="9">The sequence shown here is derived from an EMBL/GenBank/DDBJ whole genome shotgun (WGS) entry which is preliminary data.</text>
</comment>
<reference evidence="9 10" key="1">
    <citation type="submission" date="2023-04" db="EMBL/GenBank/DDBJ databases">
        <title>Clostridium tannerae sp. nov., isolated from the fecal material of an alpaca.</title>
        <authorList>
            <person name="Miller S."/>
            <person name="Hendry M."/>
            <person name="King J."/>
            <person name="Sankaranarayanan K."/>
            <person name="Lawson P.A."/>
        </authorList>
    </citation>
    <scope>NUCLEOTIDE SEQUENCE [LARGE SCALE GENOMIC DNA]</scope>
    <source>
        <strain evidence="9 10">A1-XYC3</strain>
    </source>
</reference>
<feature type="domain" description="EamA" evidence="8">
    <location>
        <begin position="11"/>
        <end position="141"/>
    </location>
</feature>
<proteinExistence type="inferred from homology"/>
<dbReference type="Proteomes" id="UP001281656">
    <property type="component" value="Unassembled WGS sequence"/>
</dbReference>
<evidence type="ECO:0000256" key="1">
    <source>
        <dbReference type="ARBA" id="ARBA00004651"/>
    </source>
</evidence>
<dbReference type="InterPro" id="IPR037185">
    <property type="entry name" value="EmrE-like"/>
</dbReference>
<keyword evidence="5 7" id="KW-1133">Transmembrane helix</keyword>
<gene>
    <name evidence="9" type="ORF">P8V03_09750</name>
</gene>
<evidence type="ECO:0000313" key="10">
    <source>
        <dbReference type="Proteomes" id="UP001281656"/>
    </source>
</evidence>
<feature type="transmembrane region" description="Helical" evidence="7">
    <location>
        <begin position="211"/>
        <end position="229"/>
    </location>
</feature>
<evidence type="ECO:0000256" key="7">
    <source>
        <dbReference type="SAM" id="Phobius"/>
    </source>
</evidence>
<evidence type="ECO:0000256" key="4">
    <source>
        <dbReference type="ARBA" id="ARBA00022692"/>
    </source>
</evidence>
<evidence type="ECO:0000256" key="5">
    <source>
        <dbReference type="ARBA" id="ARBA00022989"/>
    </source>
</evidence>